<dbReference type="VEuPathDB" id="FungiDB:ASPFODRAFT_38866"/>
<protein>
    <submittedName>
        <fullName evidence="2">Uncharacterized protein</fullName>
    </submittedName>
</protein>
<dbReference type="AlphaFoldDB" id="A0A1M3TY31"/>
<feature type="region of interest" description="Disordered" evidence="1">
    <location>
        <begin position="66"/>
        <end position="85"/>
    </location>
</feature>
<gene>
    <name evidence="2" type="ORF">ASPFODRAFT_38866</name>
</gene>
<dbReference type="EMBL" id="KV878236">
    <property type="protein sequence ID" value="OJZ91717.1"/>
    <property type="molecule type" value="Genomic_DNA"/>
</dbReference>
<evidence type="ECO:0000313" key="3">
    <source>
        <dbReference type="Proteomes" id="UP000184063"/>
    </source>
</evidence>
<sequence length="99" mass="11189">MSKSDYRTERGVLRSTILANSLLVWRRRKSHMVNRSGRNLVNRAICRLDLVRSPLKIASSAAGTRFSLPESRHGQSSGTDWRTDFRPATKSVPIILKVP</sequence>
<organism evidence="2 3">
    <name type="scientific">Aspergillus luchuensis (strain CBS 106.47)</name>
    <dbReference type="NCBI Taxonomy" id="1137211"/>
    <lineage>
        <taxon>Eukaryota</taxon>
        <taxon>Fungi</taxon>
        <taxon>Dikarya</taxon>
        <taxon>Ascomycota</taxon>
        <taxon>Pezizomycotina</taxon>
        <taxon>Eurotiomycetes</taxon>
        <taxon>Eurotiomycetidae</taxon>
        <taxon>Eurotiales</taxon>
        <taxon>Aspergillaceae</taxon>
        <taxon>Aspergillus</taxon>
        <taxon>Aspergillus subgen. Circumdati</taxon>
    </lineage>
</organism>
<evidence type="ECO:0000313" key="2">
    <source>
        <dbReference type="EMBL" id="OJZ91717.1"/>
    </source>
</evidence>
<dbReference type="Proteomes" id="UP000184063">
    <property type="component" value="Unassembled WGS sequence"/>
</dbReference>
<evidence type="ECO:0000256" key="1">
    <source>
        <dbReference type="SAM" id="MobiDB-lite"/>
    </source>
</evidence>
<name>A0A1M3TY31_ASPLC</name>
<reference evidence="3" key="1">
    <citation type="journal article" date="2017" name="Genome Biol.">
        <title>Comparative genomics reveals high biological diversity and specific adaptations in the industrially and medically important fungal genus Aspergillus.</title>
        <authorList>
            <person name="de Vries R.P."/>
            <person name="Riley R."/>
            <person name="Wiebenga A."/>
            <person name="Aguilar-Osorio G."/>
            <person name="Amillis S."/>
            <person name="Uchima C.A."/>
            <person name="Anderluh G."/>
            <person name="Asadollahi M."/>
            <person name="Askin M."/>
            <person name="Barry K."/>
            <person name="Battaglia E."/>
            <person name="Bayram O."/>
            <person name="Benocci T."/>
            <person name="Braus-Stromeyer S.A."/>
            <person name="Caldana C."/>
            <person name="Canovas D."/>
            <person name="Cerqueira G.C."/>
            <person name="Chen F."/>
            <person name="Chen W."/>
            <person name="Choi C."/>
            <person name="Clum A."/>
            <person name="Dos Santos R.A."/>
            <person name="Damasio A.R."/>
            <person name="Diallinas G."/>
            <person name="Emri T."/>
            <person name="Fekete E."/>
            <person name="Flipphi M."/>
            <person name="Freyberg S."/>
            <person name="Gallo A."/>
            <person name="Gournas C."/>
            <person name="Habgood R."/>
            <person name="Hainaut M."/>
            <person name="Harispe M.L."/>
            <person name="Henrissat B."/>
            <person name="Hilden K.S."/>
            <person name="Hope R."/>
            <person name="Hossain A."/>
            <person name="Karabika E."/>
            <person name="Karaffa L."/>
            <person name="Karanyi Z."/>
            <person name="Krasevec N."/>
            <person name="Kuo A."/>
            <person name="Kusch H."/>
            <person name="LaButti K."/>
            <person name="Lagendijk E.L."/>
            <person name="Lapidus A."/>
            <person name="Levasseur A."/>
            <person name="Lindquist E."/>
            <person name="Lipzen A."/>
            <person name="Logrieco A.F."/>
            <person name="MacCabe A."/>
            <person name="Maekelae M.R."/>
            <person name="Malavazi I."/>
            <person name="Melin P."/>
            <person name="Meyer V."/>
            <person name="Mielnichuk N."/>
            <person name="Miskei M."/>
            <person name="Molnar A.P."/>
            <person name="Mule G."/>
            <person name="Ngan C.Y."/>
            <person name="Orejas M."/>
            <person name="Orosz E."/>
            <person name="Ouedraogo J.P."/>
            <person name="Overkamp K.M."/>
            <person name="Park H.-S."/>
            <person name="Perrone G."/>
            <person name="Piumi F."/>
            <person name="Punt P.J."/>
            <person name="Ram A.F."/>
            <person name="Ramon A."/>
            <person name="Rauscher S."/>
            <person name="Record E."/>
            <person name="Riano-Pachon D.M."/>
            <person name="Robert V."/>
            <person name="Roehrig J."/>
            <person name="Ruller R."/>
            <person name="Salamov A."/>
            <person name="Salih N.S."/>
            <person name="Samson R.A."/>
            <person name="Sandor E."/>
            <person name="Sanguinetti M."/>
            <person name="Schuetze T."/>
            <person name="Sepcic K."/>
            <person name="Shelest E."/>
            <person name="Sherlock G."/>
            <person name="Sophianopoulou V."/>
            <person name="Squina F.M."/>
            <person name="Sun H."/>
            <person name="Susca A."/>
            <person name="Todd R.B."/>
            <person name="Tsang A."/>
            <person name="Unkles S.E."/>
            <person name="van de Wiele N."/>
            <person name="van Rossen-Uffink D."/>
            <person name="Oliveira J.V."/>
            <person name="Vesth T.C."/>
            <person name="Visser J."/>
            <person name="Yu J.-H."/>
            <person name="Zhou M."/>
            <person name="Andersen M.R."/>
            <person name="Archer D.B."/>
            <person name="Baker S.E."/>
            <person name="Benoit I."/>
            <person name="Brakhage A.A."/>
            <person name="Braus G.H."/>
            <person name="Fischer R."/>
            <person name="Frisvad J.C."/>
            <person name="Goldman G.H."/>
            <person name="Houbraken J."/>
            <person name="Oakley B."/>
            <person name="Pocsi I."/>
            <person name="Scazzocchio C."/>
            <person name="Seiboth B."/>
            <person name="vanKuyk P.A."/>
            <person name="Wortman J."/>
            <person name="Dyer P.S."/>
            <person name="Grigoriev I.V."/>
        </authorList>
    </citation>
    <scope>NUCLEOTIDE SEQUENCE [LARGE SCALE GENOMIC DNA]</scope>
    <source>
        <strain evidence="3">CBS 106.47</strain>
    </source>
</reference>
<proteinExistence type="predicted"/>
<accession>A0A1M3TY31</accession>